<comment type="function">
    <text evidence="6">Binds and transfers iron-sulfur (Fe-S) clusters to target apoproteins. Can hydrolyze ATP.</text>
</comment>
<dbReference type="SUPFAM" id="SSF52540">
    <property type="entry name" value="P-loop containing nucleoside triphosphate hydrolases"/>
    <property type="match status" value="1"/>
</dbReference>
<keyword evidence="2 6" id="KW-0547">Nucleotide-binding</keyword>
<proteinExistence type="inferred from homology"/>
<comment type="caution">
    <text evidence="7">The sequence shown here is derived from an EMBL/GenBank/DDBJ whole genome shotgun (WGS) entry which is preliminary data.</text>
</comment>
<dbReference type="GO" id="GO:0016887">
    <property type="term" value="F:ATP hydrolysis activity"/>
    <property type="evidence" value="ECO:0007669"/>
    <property type="project" value="UniProtKB-UniRule"/>
</dbReference>
<dbReference type="InterPro" id="IPR033756">
    <property type="entry name" value="YlxH/NBP35"/>
</dbReference>
<dbReference type="GO" id="GO:0051539">
    <property type="term" value="F:4 iron, 4 sulfur cluster binding"/>
    <property type="evidence" value="ECO:0007669"/>
    <property type="project" value="TreeGrafter"/>
</dbReference>
<dbReference type="InterPro" id="IPR027417">
    <property type="entry name" value="P-loop_NTPase"/>
</dbReference>
<dbReference type="InterPro" id="IPR019591">
    <property type="entry name" value="Mrp/NBP35_ATP-bd"/>
</dbReference>
<accession>A0A7C5RIR3</accession>
<organism evidence="7">
    <name type="scientific">Fervidobacterium thailandense</name>
    <dbReference type="NCBI Taxonomy" id="1008305"/>
    <lineage>
        <taxon>Bacteria</taxon>
        <taxon>Thermotogati</taxon>
        <taxon>Thermotogota</taxon>
        <taxon>Thermotogae</taxon>
        <taxon>Thermotogales</taxon>
        <taxon>Fervidobacteriaceae</taxon>
        <taxon>Fervidobacterium</taxon>
    </lineage>
</organism>
<protein>
    <recommendedName>
        <fullName evidence="6">Iron-sulfur cluster carrier protein</fullName>
    </recommendedName>
</protein>
<evidence type="ECO:0000256" key="3">
    <source>
        <dbReference type="ARBA" id="ARBA00022840"/>
    </source>
</evidence>
<dbReference type="GO" id="GO:0046872">
    <property type="term" value="F:metal ion binding"/>
    <property type="evidence" value="ECO:0007669"/>
    <property type="project" value="UniProtKB-KW"/>
</dbReference>
<sequence length="266" mass="29095">MEFKMSEDLKISELKNHVKHFIVILSGKGGVGKTTVAVNLSTALAESGYSVGLLDLDIHGPDVVRMLGGNAYPTVGEDERIVPALVLPNLKALSISMLVEEGKPIIWRGPLKHAAIKQFLGDTDWGRLDYLIFDLPPGTGDEALSLFQILGTIDGVVIVTTPQKVALDDVRRAISFVQTMNQKVLGIVENMSYMRCKDEVVYPFGTGGAEQLAKEFDLPILGKIPMDPKALELLDEGKPITLYYRESEIERAFRDLAESVAKAVGK</sequence>
<keyword evidence="6" id="KW-0378">Hydrolase</keyword>
<dbReference type="GO" id="GO:0016226">
    <property type="term" value="P:iron-sulfur cluster assembly"/>
    <property type="evidence" value="ECO:0007669"/>
    <property type="project" value="InterPro"/>
</dbReference>
<evidence type="ECO:0000256" key="4">
    <source>
        <dbReference type="ARBA" id="ARBA00023004"/>
    </source>
</evidence>
<evidence type="ECO:0000256" key="5">
    <source>
        <dbReference type="ARBA" id="ARBA00023014"/>
    </source>
</evidence>
<keyword evidence="4 6" id="KW-0408">Iron</keyword>
<name>A0A7C5RIR3_9BACT</name>
<dbReference type="Pfam" id="PF10609">
    <property type="entry name" value="ParA"/>
    <property type="match status" value="1"/>
</dbReference>
<dbReference type="Gene3D" id="3.40.50.300">
    <property type="entry name" value="P-loop containing nucleotide triphosphate hydrolases"/>
    <property type="match status" value="1"/>
</dbReference>
<dbReference type="GO" id="GO:0140663">
    <property type="term" value="F:ATP-dependent FeS chaperone activity"/>
    <property type="evidence" value="ECO:0007669"/>
    <property type="project" value="InterPro"/>
</dbReference>
<keyword evidence="1 6" id="KW-0479">Metal-binding</keyword>
<dbReference type="CDD" id="cd02037">
    <property type="entry name" value="Mrp_NBP35"/>
    <property type="match status" value="1"/>
</dbReference>
<dbReference type="InterPro" id="IPR044304">
    <property type="entry name" value="NUBPL-like"/>
</dbReference>
<evidence type="ECO:0000256" key="2">
    <source>
        <dbReference type="ARBA" id="ARBA00022741"/>
    </source>
</evidence>
<keyword evidence="5 6" id="KW-0411">Iron-sulfur</keyword>
<dbReference type="PANTHER" id="PTHR42961:SF2">
    <property type="entry name" value="IRON-SULFUR PROTEIN NUBPL"/>
    <property type="match status" value="1"/>
</dbReference>
<reference evidence="7" key="1">
    <citation type="journal article" date="2020" name="mSystems">
        <title>Genome- and Community-Level Interaction Insights into Carbon Utilization and Element Cycling Functions of Hydrothermarchaeota in Hydrothermal Sediment.</title>
        <authorList>
            <person name="Zhou Z."/>
            <person name="Liu Y."/>
            <person name="Xu W."/>
            <person name="Pan J."/>
            <person name="Luo Z.H."/>
            <person name="Li M."/>
        </authorList>
    </citation>
    <scope>NUCLEOTIDE SEQUENCE [LARGE SCALE GENOMIC DNA]</scope>
    <source>
        <strain evidence="7">SpSt-609</strain>
    </source>
</reference>
<dbReference type="EMBL" id="DSZY01000036">
    <property type="protein sequence ID" value="HGU41124.1"/>
    <property type="molecule type" value="Genomic_DNA"/>
</dbReference>
<comment type="subunit">
    <text evidence="6">Homodimer.</text>
</comment>
<gene>
    <name evidence="7" type="ORF">ENT77_08000</name>
</gene>
<evidence type="ECO:0000256" key="1">
    <source>
        <dbReference type="ARBA" id="ARBA00022723"/>
    </source>
</evidence>
<dbReference type="HAMAP" id="MF_02040">
    <property type="entry name" value="Mrp_NBP35"/>
    <property type="match status" value="1"/>
</dbReference>
<keyword evidence="3 6" id="KW-0067">ATP-binding</keyword>
<dbReference type="PANTHER" id="PTHR42961">
    <property type="entry name" value="IRON-SULFUR PROTEIN NUBPL"/>
    <property type="match status" value="1"/>
</dbReference>
<evidence type="ECO:0000313" key="7">
    <source>
        <dbReference type="EMBL" id="HGU41124.1"/>
    </source>
</evidence>
<comment type="similarity">
    <text evidence="6">Belongs to the Mrp/NBP35 ATP-binding proteins family.</text>
</comment>
<dbReference type="FunFam" id="3.40.50.300:FF:001119">
    <property type="entry name" value="Iron-sulfur cluster carrier protein"/>
    <property type="match status" value="1"/>
</dbReference>
<dbReference type="AlphaFoldDB" id="A0A7C5RIR3"/>
<evidence type="ECO:0000256" key="6">
    <source>
        <dbReference type="HAMAP-Rule" id="MF_02040"/>
    </source>
</evidence>
<feature type="binding site" evidence="6">
    <location>
        <begin position="27"/>
        <end position="34"/>
    </location>
    <ligand>
        <name>ATP</name>
        <dbReference type="ChEBI" id="CHEBI:30616"/>
    </ligand>
</feature>
<dbReference type="GO" id="GO:0005524">
    <property type="term" value="F:ATP binding"/>
    <property type="evidence" value="ECO:0007669"/>
    <property type="project" value="UniProtKB-UniRule"/>
</dbReference>